<evidence type="ECO:0000313" key="2">
    <source>
        <dbReference type="Proteomes" id="UP000827976"/>
    </source>
</evidence>
<organism evidence="1 2">
    <name type="scientific">Dioscorea alata</name>
    <name type="common">Purple yam</name>
    <dbReference type="NCBI Taxonomy" id="55571"/>
    <lineage>
        <taxon>Eukaryota</taxon>
        <taxon>Viridiplantae</taxon>
        <taxon>Streptophyta</taxon>
        <taxon>Embryophyta</taxon>
        <taxon>Tracheophyta</taxon>
        <taxon>Spermatophyta</taxon>
        <taxon>Magnoliopsida</taxon>
        <taxon>Liliopsida</taxon>
        <taxon>Dioscoreales</taxon>
        <taxon>Dioscoreaceae</taxon>
        <taxon>Dioscorea</taxon>
    </lineage>
</organism>
<dbReference type="Proteomes" id="UP000827976">
    <property type="component" value="Chromosome 6"/>
</dbReference>
<proteinExistence type="predicted"/>
<keyword evidence="2" id="KW-1185">Reference proteome</keyword>
<protein>
    <submittedName>
        <fullName evidence="1">Protein OCTOPUS-like protein</fullName>
    </submittedName>
</protein>
<accession>A0ACB7VYB9</accession>
<sequence>MAERRCKRHPEHKQTKGVCPNCLRERLDQLSASSSIDACSTSSSSSSMSSSVSESPKRQQGTLRKSRSLASVIEKEVKEELREKRKSEMKMMKKKKKKERFWEKLISGGKRRDGHADGDVSLKHSKTLKEKTSSSFWLIFS</sequence>
<evidence type="ECO:0000313" key="1">
    <source>
        <dbReference type="EMBL" id="KAH7679675.1"/>
    </source>
</evidence>
<reference evidence="2" key="1">
    <citation type="journal article" date="2022" name="Nat. Commun.">
        <title>Chromosome evolution and the genetic basis of agronomically important traits in greater yam.</title>
        <authorList>
            <person name="Bredeson J.V."/>
            <person name="Lyons J.B."/>
            <person name="Oniyinde I.O."/>
            <person name="Okereke N.R."/>
            <person name="Kolade O."/>
            <person name="Nnabue I."/>
            <person name="Nwadili C.O."/>
            <person name="Hribova E."/>
            <person name="Parker M."/>
            <person name="Nwogha J."/>
            <person name="Shu S."/>
            <person name="Carlson J."/>
            <person name="Kariba R."/>
            <person name="Muthemba S."/>
            <person name="Knop K."/>
            <person name="Barton G.J."/>
            <person name="Sherwood A.V."/>
            <person name="Lopez-Montes A."/>
            <person name="Asiedu R."/>
            <person name="Jamnadass R."/>
            <person name="Muchugi A."/>
            <person name="Goodstein D."/>
            <person name="Egesi C.N."/>
            <person name="Featherston J."/>
            <person name="Asfaw A."/>
            <person name="Simpson G.G."/>
            <person name="Dolezel J."/>
            <person name="Hendre P.S."/>
            <person name="Van Deynze A."/>
            <person name="Kumar P.L."/>
            <person name="Obidiegwu J.E."/>
            <person name="Bhattacharjee R."/>
            <person name="Rokhsar D.S."/>
        </authorList>
    </citation>
    <scope>NUCLEOTIDE SEQUENCE [LARGE SCALE GENOMIC DNA]</scope>
    <source>
        <strain evidence="2">cv. TDa95/00328</strain>
    </source>
</reference>
<dbReference type="EMBL" id="CM037016">
    <property type="protein sequence ID" value="KAH7679675.1"/>
    <property type="molecule type" value="Genomic_DNA"/>
</dbReference>
<comment type="caution">
    <text evidence="1">The sequence shown here is derived from an EMBL/GenBank/DDBJ whole genome shotgun (WGS) entry which is preliminary data.</text>
</comment>
<name>A0ACB7VYB9_DIOAL</name>
<gene>
    <name evidence="1" type="ORF">IHE45_06G074000</name>
</gene>